<dbReference type="GeneID" id="110011903"/>
<feature type="signal peptide" evidence="2">
    <location>
        <begin position="1"/>
        <end position="27"/>
    </location>
</feature>
<dbReference type="AlphaFoldDB" id="A0A8M8URQ2"/>
<feature type="chain" id="PRO_5035467316" evidence="2">
    <location>
        <begin position="28"/>
        <end position="84"/>
    </location>
</feature>
<dbReference type="PANTHER" id="PTHR34467">
    <property type="entry name" value="TRANSMEMBRANE PROTEIN"/>
    <property type="match status" value="1"/>
</dbReference>
<evidence type="ECO:0000313" key="3">
    <source>
        <dbReference type="Proteomes" id="UP000504604"/>
    </source>
</evidence>
<dbReference type="OrthoDB" id="1681778at2759"/>
<feature type="region of interest" description="Disordered" evidence="1">
    <location>
        <begin position="62"/>
        <end position="84"/>
    </location>
</feature>
<dbReference type="Proteomes" id="UP000504604">
    <property type="component" value="Linkage group LG4"/>
</dbReference>
<sequence length="84" mass="8893">MNPRAKASLAISLLLFMMLISAGMIEASGIGTIPLHSLHKVGCVIRANSRKLLGLDAVLDYDYAGPNPKHDPRGRRGGGGSRNP</sequence>
<protein>
    <submittedName>
        <fullName evidence="4">Uncharacterized protein LOC110011903</fullName>
    </submittedName>
</protein>
<dbReference type="RefSeq" id="XP_020549172.1">
    <property type="nucleotide sequence ID" value="XM_020693513.1"/>
</dbReference>
<evidence type="ECO:0000256" key="2">
    <source>
        <dbReference type="SAM" id="SignalP"/>
    </source>
</evidence>
<proteinExistence type="predicted"/>
<organism evidence="3 4">
    <name type="scientific">Sesamum indicum</name>
    <name type="common">Oriental sesame</name>
    <name type="synonym">Sesamum orientale</name>
    <dbReference type="NCBI Taxonomy" id="4182"/>
    <lineage>
        <taxon>Eukaryota</taxon>
        <taxon>Viridiplantae</taxon>
        <taxon>Streptophyta</taxon>
        <taxon>Embryophyta</taxon>
        <taxon>Tracheophyta</taxon>
        <taxon>Spermatophyta</taxon>
        <taxon>Magnoliopsida</taxon>
        <taxon>eudicotyledons</taxon>
        <taxon>Gunneridae</taxon>
        <taxon>Pentapetalae</taxon>
        <taxon>asterids</taxon>
        <taxon>lamiids</taxon>
        <taxon>Lamiales</taxon>
        <taxon>Pedaliaceae</taxon>
        <taxon>Sesamum</taxon>
    </lineage>
</organism>
<dbReference type="KEGG" id="sind:110011903"/>
<keyword evidence="3" id="KW-1185">Reference proteome</keyword>
<evidence type="ECO:0000313" key="4">
    <source>
        <dbReference type="RefSeq" id="XP_020549172.1"/>
    </source>
</evidence>
<evidence type="ECO:0000256" key="1">
    <source>
        <dbReference type="SAM" id="MobiDB-lite"/>
    </source>
</evidence>
<dbReference type="Gramene" id="SIN_1005852.t">
    <property type="protein sequence ID" value="SIN_1005852.t"/>
    <property type="gene ID" value="SIN_1005852"/>
</dbReference>
<reference evidence="4" key="1">
    <citation type="submission" date="2025-08" db="UniProtKB">
        <authorList>
            <consortium name="RefSeq"/>
        </authorList>
    </citation>
    <scope>IDENTIFICATION</scope>
</reference>
<name>A0A8M8URQ2_SESIN</name>
<gene>
    <name evidence="4" type="primary">LOC110011903</name>
</gene>
<dbReference type="PANTHER" id="PTHR34467:SF1">
    <property type="entry name" value="OS05G0542300 PROTEIN"/>
    <property type="match status" value="1"/>
</dbReference>
<accession>A0A8M8URQ2</accession>
<keyword evidence="2" id="KW-0732">Signal</keyword>